<keyword evidence="2" id="KW-1185">Reference proteome</keyword>
<gene>
    <name evidence="1" type="ORF">PYW08_003314</name>
</gene>
<proteinExistence type="predicted"/>
<evidence type="ECO:0000313" key="1">
    <source>
        <dbReference type="EMBL" id="KAJ8723402.1"/>
    </source>
</evidence>
<accession>A0ACC2QRX8</accession>
<protein>
    <submittedName>
        <fullName evidence="1">Uncharacterized protein</fullName>
    </submittedName>
</protein>
<dbReference type="Proteomes" id="UP001231649">
    <property type="component" value="Chromosome 14"/>
</dbReference>
<sequence length="1220" mass="138180">MEPCGEEETNYDDVVENLMNMFGNVMSKDVISAVVESCEGDLNLSVDAIMNITNDGNVIKEEEAASATNRNMVSIKITEPSAPNTPTKLSITSPPFQPSTSNQSIQLSKDSTTFQPSITNQPILPTPSYAAFAAQPTQSTGAIPKTTQKVPQCTVGFWTEQIKEIITDHNQGNRTLILMRGVPGSGKSYLARQLVDMMIGASPNNYKTHILTTDDYFMVRGQYQYDKYKLSEAHSWNHNRARNAITAGLSPVIIDNTNIELWEMEPYLREGVKNGYIIQVVEPKTPWAKKASQLVRKNVHNVPIVNIKRMLDNYRDGVTGNILRQTYGLAYPAGMVPPVKRTVPPILKEEPAPKATGVKEEQVRKTTIVKEETAPKTIIVKYDSATSSQNDAQFFRSSTSTVNVETEQVEQSRAVPSLEQQNDFTNLNSQVDIKEGNNESFLVDQNDDLTDEEQVKLKLFIEAQKKLEELEKVEKEWENSDNWDEEDLEKVSTSKETFKKPVITNIPITLLDAKPQRKSHVSPPETPVLKSAGCLMKTVNECDDWSKISMFMPSWDDSAPSTSVANQEVPIETVSCGTCMEIGDTNVTGKYKVISATPRNINQFHISFDREKIPQKRMLDKSSMTNEVMISNAYRCPNEEKHFIAFRKLFKNIARSDLRDIFDKCCGDVNWSVEIVLDGMSNNQFKTVDTEELSDPEEESLEQCSCLASYNIIPDVATPIQDVVETRPIEEKLPMPVNGSQSQKKKRDMTMSQENIEIKRQIEQNVVIADNHYSKHCLKIRKIRRGEPDIYENNFEEFVASGLSAEAPPFESRYSNNLDLSDDEDCSVSDIDDDVIVTFNLGSAFIAELDEKFGRQDMQYPDYIVPRISIPMSRLNEINALWMESLTFQLDEHAKQTAEMMQQDEDFARQLASKEAELSLAGKEPEVPDFKEIMDMDMALAIYQKDVAEWRNNMPTDLAAKMTRDKLYNLFPDVEKETLTELLMAHDNNFNSTVEVLLMSTGRSDVLEQENGVNKFVSSEEMKVKEKIMEEQKKELSETEWPLLSKGCEKVDMATVDAYREEADNHLARRNLNLQKAQDCIRRGMTQVANYYSELANFHKQKYEYANGLAVASLMQYHARKNPDSTTIDLHYLRVKEAKESLDIFIDTHISKLRDSGVRRNQMLFFITGRGSHSQGRARIKPATIERLKQRGLGYSLKNPGLLAAKVNVDTKLTYQVSVP</sequence>
<evidence type="ECO:0000313" key="2">
    <source>
        <dbReference type="Proteomes" id="UP001231649"/>
    </source>
</evidence>
<name>A0ACC2QRX8_9NEOP</name>
<reference evidence="1" key="1">
    <citation type="submission" date="2023-03" db="EMBL/GenBank/DDBJ databases">
        <title>Chromosome-level genomes of two armyworms, Mythimna separata and Mythimna loreyi, provide insights into the biosynthesis and reception of sex pheromones.</title>
        <authorList>
            <person name="Zhao H."/>
        </authorList>
    </citation>
    <scope>NUCLEOTIDE SEQUENCE</scope>
    <source>
        <strain evidence="1">BeijingLab</strain>
    </source>
</reference>
<dbReference type="EMBL" id="CM056790">
    <property type="protein sequence ID" value="KAJ8723402.1"/>
    <property type="molecule type" value="Genomic_DNA"/>
</dbReference>
<organism evidence="1 2">
    <name type="scientific">Mythimna loreyi</name>
    <dbReference type="NCBI Taxonomy" id="667449"/>
    <lineage>
        <taxon>Eukaryota</taxon>
        <taxon>Metazoa</taxon>
        <taxon>Ecdysozoa</taxon>
        <taxon>Arthropoda</taxon>
        <taxon>Hexapoda</taxon>
        <taxon>Insecta</taxon>
        <taxon>Pterygota</taxon>
        <taxon>Neoptera</taxon>
        <taxon>Endopterygota</taxon>
        <taxon>Lepidoptera</taxon>
        <taxon>Glossata</taxon>
        <taxon>Ditrysia</taxon>
        <taxon>Noctuoidea</taxon>
        <taxon>Noctuidae</taxon>
        <taxon>Noctuinae</taxon>
        <taxon>Hadenini</taxon>
        <taxon>Mythimna</taxon>
    </lineage>
</organism>
<comment type="caution">
    <text evidence="1">The sequence shown here is derived from an EMBL/GenBank/DDBJ whole genome shotgun (WGS) entry which is preliminary data.</text>
</comment>